<evidence type="ECO:0000313" key="1">
    <source>
        <dbReference type="EMBL" id="UNP28678.1"/>
    </source>
</evidence>
<keyword evidence="2" id="KW-1185">Reference proteome</keyword>
<organism evidence="1 2">
    <name type="scientific">Lysobacter gummosus</name>
    <dbReference type="NCBI Taxonomy" id="262324"/>
    <lineage>
        <taxon>Bacteria</taxon>
        <taxon>Pseudomonadati</taxon>
        <taxon>Pseudomonadota</taxon>
        <taxon>Gammaproteobacteria</taxon>
        <taxon>Lysobacterales</taxon>
        <taxon>Lysobacteraceae</taxon>
        <taxon>Lysobacter</taxon>
    </lineage>
</organism>
<protein>
    <submittedName>
        <fullName evidence="1">Uncharacterized protein</fullName>
    </submittedName>
</protein>
<evidence type="ECO:0000313" key="2">
    <source>
        <dbReference type="Proteomes" id="UP000829194"/>
    </source>
</evidence>
<reference evidence="1 2" key="1">
    <citation type="submission" date="2022-03" db="EMBL/GenBank/DDBJ databases">
        <title>Complete genome sequence of Lysobacter capsici VKM B-2533 and Lysobacter gummosus 10.1.1, promising sources of lytic agents.</title>
        <authorList>
            <person name="Tarlachkov S.V."/>
            <person name="Kudryakova I.V."/>
            <person name="Afoshin A.S."/>
            <person name="Leontyevskaya E.A."/>
            <person name="Leontyevskaya N.V."/>
        </authorList>
    </citation>
    <scope>NUCLEOTIDE SEQUENCE [LARGE SCALE GENOMIC DNA]</scope>
    <source>
        <strain evidence="1 2">10.1.1</strain>
    </source>
</reference>
<gene>
    <name evidence="1" type="ORF">MOV92_19675</name>
</gene>
<proteinExistence type="predicted"/>
<accession>A0ABY3X7X3</accession>
<sequence>MLKELVDLLTSRELEPAELESTVAAIDGAADDPDMDWLYEPTPEELTQTAIIFKLRDFIAVGDKIDEVHEQISDFFAEPLPDYPLHEDGRYFLPDEYFLWLDQQLIQRAGDNGGYELLLLGQHYSEELHAVAVLRADAPRTLQLATELALTVERATERSLA</sequence>
<name>A0ABY3X7X3_9GAMM</name>
<dbReference type="RefSeq" id="WP_057944244.1">
    <property type="nucleotide sequence ID" value="NZ_CP011131.1"/>
</dbReference>
<dbReference type="EMBL" id="CP093547">
    <property type="protein sequence ID" value="UNP28678.1"/>
    <property type="molecule type" value="Genomic_DNA"/>
</dbReference>
<dbReference type="Proteomes" id="UP000829194">
    <property type="component" value="Chromosome"/>
</dbReference>